<dbReference type="InterPro" id="IPR036921">
    <property type="entry name" value="PurM-like_N_sf"/>
</dbReference>
<dbReference type="InterPro" id="IPR016188">
    <property type="entry name" value="PurM-like_N"/>
</dbReference>
<dbReference type="STRING" id="580340.Tlie_1149"/>
<dbReference type="GO" id="GO:0004641">
    <property type="term" value="F:phosphoribosylformylglycinamidine cyclo-ligase activity"/>
    <property type="evidence" value="ECO:0007669"/>
    <property type="project" value="UniProtKB-UniRule"/>
</dbReference>
<dbReference type="Proteomes" id="UP000005868">
    <property type="component" value="Chromosome"/>
</dbReference>
<keyword evidence="8 15" id="KW-0547">Nucleotide-binding</keyword>
<dbReference type="GO" id="GO:0005524">
    <property type="term" value="F:ATP binding"/>
    <property type="evidence" value="ECO:0007669"/>
    <property type="project" value="UniProtKB-KW"/>
</dbReference>
<keyword evidence="19" id="KW-1185">Reference proteome</keyword>
<keyword evidence="10 15" id="KW-0067">ATP-binding</keyword>
<dbReference type="Pfam" id="PF02769">
    <property type="entry name" value="AIRS_C"/>
    <property type="match status" value="1"/>
</dbReference>
<evidence type="ECO:0000256" key="2">
    <source>
        <dbReference type="ARBA" id="ARBA00004686"/>
    </source>
</evidence>
<dbReference type="EC" id="6.3.3.1" evidence="4 15"/>
<dbReference type="InterPro" id="IPR036676">
    <property type="entry name" value="PurM-like_C_sf"/>
</dbReference>
<evidence type="ECO:0000256" key="10">
    <source>
        <dbReference type="ARBA" id="ARBA00022840"/>
    </source>
</evidence>
<proteinExistence type="inferred from homology"/>
<evidence type="ECO:0000256" key="7">
    <source>
        <dbReference type="ARBA" id="ARBA00022598"/>
    </source>
</evidence>
<dbReference type="GO" id="GO:0005829">
    <property type="term" value="C:cytosol"/>
    <property type="evidence" value="ECO:0007669"/>
    <property type="project" value="TreeGrafter"/>
</dbReference>
<dbReference type="Pfam" id="PF00586">
    <property type="entry name" value="AIRS"/>
    <property type="match status" value="1"/>
</dbReference>
<dbReference type="InterPro" id="IPR010918">
    <property type="entry name" value="PurM-like_C_dom"/>
</dbReference>
<evidence type="ECO:0000256" key="9">
    <source>
        <dbReference type="ARBA" id="ARBA00022755"/>
    </source>
</evidence>
<comment type="similarity">
    <text evidence="3 15">Belongs to the AIR synthase family.</text>
</comment>
<dbReference type="KEGG" id="tli:Tlie_1149"/>
<evidence type="ECO:0000256" key="15">
    <source>
        <dbReference type="HAMAP-Rule" id="MF_00741"/>
    </source>
</evidence>
<keyword evidence="9 15" id="KW-0658">Purine biosynthesis</keyword>
<dbReference type="OrthoDB" id="9802507at2"/>
<evidence type="ECO:0000256" key="8">
    <source>
        <dbReference type="ARBA" id="ARBA00022741"/>
    </source>
</evidence>
<evidence type="ECO:0000256" key="3">
    <source>
        <dbReference type="ARBA" id="ARBA00010280"/>
    </source>
</evidence>
<gene>
    <name evidence="15" type="primary">purM</name>
    <name evidence="18" type="ordered locus">Tlie_1149</name>
</gene>
<dbReference type="FunFam" id="3.30.1330.10:FF:000001">
    <property type="entry name" value="Phosphoribosylformylglycinamidine cyclo-ligase"/>
    <property type="match status" value="1"/>
</dbReference>
<organism evidence="18 19">
    <name type="scientific">Thermovirga lienii (strain ATCC BAA-1197 / DSM 17291 / Cas60314)</name>
    <dbReference type="NCBI Taxonomy" id="580340"/>
    <lineage>
        <taxon>Bacteria</taxon>
        <taxon>Thermotogati</taxon>
        <taxon>Synergistota</taxon>
        <taxon>Synergistia</taxon>
        <taxon>Synergistales</taxon>
        <taxon>Thermovirgaceae</taxon>
        <taxon>Thermovirga</taxon>
    </lineage>
</organism>
<evidence type="ECO:0000256" key="5">
    <source>
        <dbReference type="ARBA" id="ARBA00020367"/>
    </source>
</evidence>
<dbReference type="InterPro" id="IPR004733">
    <property type="entry name" value="PurM_cligase"/>
</dbReference>
<reference evidence="19" key="1">
    <citation type="submission" date="2011-10" db="EMBL/GenBank/DDBJ databases">
        <title>The complete genome of chromosome of Thermovirga lienii DSM 17291.</title>
        <authorList>
            <consortium name="US DOE Joint Genome Institute (JGI-PGF)"/>
            <person name="Lucas S."/>
            <person name="Copeland A."/>
            <person name="Lapidus A."/>
            <person name="Glavina del Rio T."/>
            <person name="Dalin E."/>
            <person name="Tice H."/>
            <person name="Bruce D."/>
            <person name="Goodwin L."/>
            <person name="Pitluck S."/>
            <person name="Peters L."/>
            <person name="Mikhailova N."/>
            <person name="Saunders E."/>
            <person name="Kyrpides N."/>
            <person name="Mavromatis K."/>
            <person name="Ivanova N."/>
            <person name="Last F.I."/>
            <person name="Brettin T."/>
            <person name="Detter J.C."/>
            <person name="Han C."/>
            <person name="Larimer F."/>
            <person name="Land M."/>
            <person name="Hauser L."/>
            <person name="Markowitz V."/>
            <person name="Cheng J.-F."/>
            <person name="Hugenholtz P."/>
            <person name="Woyke T."/>
            <person name="Wu D."/>
            <person name="Spring S."/>
            <person name="Schroeder M."/>
            <person name="Brambilla E.-M."/>
            <person name="Klenk H.-P."/>
            <person name="Eisen J.A."/>
        </authorList>
    </citation>
    <scope>NUCLEOTIDE SEQUENCE [LARGE SCALE GENOMIC DNA]</scope>
    <source>
        <strain evidence="19">ATCC BAA-1197 / DSM 17291 / Cas60314</strain>
    </source>
</reference>
<dbReference type="PANTHER" id="PTHR10520">
    <property type="entry name" value="TRIFUNCTIONAL PURINE BIOSYNTHETIC PROTEIN ADENOSINE-3-RELATED"/>
    <property type="match status" value="1"/>
</dbReference>
<dbReference type="Gene3D" id="3.30.1330.10">
    <property type="entry name" value="PurM-like, N-terminal domain"/>
    <property type="match status" value="1"/>
</dbReference>
<dbReference type="NCBIfam" id="TIGR00878">
    <property type="entry name" value="purM"/>
    <property type="match status" value="1"/>
</dbReference>
<dbReference type="SUPFAM" id="SSF55326">
    <property type="entry name" value="PurM N-terminal domain-like"/>
    <property type="match status" value="1"/>
</dbReference>
<comment type="catalytic activity">
    <reaction evidence="14 15">
        <text>2-formamido-N(1)-(5-O-phospho-beta-D-ribosyl)acetamidine + ATP = 5-amino-1-(5-phospho-beta-D-ribosyl)imidazole + ADP + phosphate + H(+)</text>
        <dbReference type="Rhea" id="RHEA:23032"/>
        <dbReference type="ChEBI" id="CHEBI:15378"/>
        <dbReference type="ChEBI" id="CHEBI:30616"/>
        <dbReference type="ChEBI" id="CHEBI:43474"/>
        <dbReference type="ChEBI" id="CHEBI:137981"/>
        <dbReference type="ChEBI" id="CHEBI:147287"/>
        <dbReference type="ChEBI" id="CHEBI:456216"/>
        <dbReference type="EC" id="6.3.3.1"/>
    </reaction>
</comment>
<protein>
    <recommendedName>
        <fullName evidence="5 15">Phosphoribosylformylglycinamidine cyclo-ligase</fullName>
        <ecNumber evidence="4 15">6.3.3.1</ecNumber>
    </recommendedName>
    <alternativeName>
        <fullName evidence="12 15">AIR synthase</fullName>
    </alternativeName>
    <alternativeName>
        <fullName evidence="13 15">AIRS</fullName>
    </alternativeName>
    <alternativeName>
        <fullName evidence="11 15">Phosphoribosyl-aminoimidazole synthetase</fullName>
    </alternativeName>
</protein>
<comment type="pathway">
    <text evidence="2 15">Purine metabolism; IMP biosynthesis via de novo pathway; 5-amino-1-(5-phospho-D-ribosyl)imidazole from N(2)-formyl-N(1)-(5-phospho-D-ribosyl)glycinamide: step 2/2.</text>
</comment>
<dbReference type="PANTHER" id="PTHR10520:SF12">
    <property type="entry name" value="TRIFUNCTIONAL PURINE BIOSYNTHETIC PROTEIN ADENOSINE-3"/>
    <property type="match status" value="1"/>
</dbReference>
<feature type="domain" description="PurM-like N-terminal" evidence="16">
    <location>
        <begin position="42"/>
        <end position="157"/>
    </location>
</feature>
<evidence type="ECO:0000313" key="18">
    <source>
        <dbReference type="EMBL" id="AER66881.1"/>
    </source>
</evidence>
<evidence type="ECO:0000256" key="13">
    <source>
        <dbReference type="ARBA" id="ARBA00033093"/>
    </source>
</evidence>
<evidence type="ECO:0000313" key="19">
    <source>
        <dbReference type="Proteomes" id="UP000005868"/>
    </source>
</evidence>
<dbReference type="HAMAP" id="MF_00741">
    <property type="entry name" value="AIRS"/>
    <property type="match status" value="1"/>
</dbReference>
<keyword evidence="7 15" id="KW-0436">Ligase</keyword>
<dbReference type="SUPFAM" id="SSF56042">
    <property type="entry name" value="PurM C-terminal domain-like"/>
    <property type="match status" value="1"/>
</dbReference>
<dbReference type="CDD" id="cd02196">
    <property type="entry name" value="PurM"/>
    <property type="match status" value="1"/>
</dbReference>
<sequence>MNWTYEKAGVDLKKAQDWVDVIKKIVSKNKSSRTIGGIGGFAGLYRLDEENLIAACTDGVGTKVEIARILNRYDTIGQDLVAMNVNDLVTCGAKPLFFLDYIACSKLDIAVLEPIIQSIADACYQSGCVLLGGETAEMPDVYDYGKLDLAGFAVGIVKEKDLITGQNIQKGDIVLGLKSSGLHSNGYSLARKVLLGEDTGELDSTLPILGEKLGDSLLKPTRLYVRQAMKAAETGLVKGMAHITGGGLKENIERILPPSRTLFIDFNSWERPSIFKLISSKGVSEEEMRKVFNLGIGFVFIVSPSDVPTIKEVMKKENEDLYEIGEISR</sequence>
<dbReference type="EMBL" id="CP003096">
    <property type="protein sequence ID" value="AER66881.1"/>
    <property type="molecule type" value="Genomic_DNA"/>
</dbReference>
<dbReference type="HOGENOM" id="CLU_047116_0_0_0"/>
<comment type="subcellular location">
    <subcellularLocation>
        <location evidence="1 15">Cytoplasm</location>
    </subcellularLocation>
</comment>
<dbReference type="AlphaFoldDB" id="G7V598"/>
<dbReference type="GO" id="GO:0006189">
    <property type="term" value="P:'de novo' IMP biosynthetic process"/>
    <property type="evidence" value="ECO:0007669"/>
    <property type="project" value="UniProtKB-UniRule"/>
</dbReference>
<evidence type="ECO:0000256" key="6">
    <source>
        <dbReference type="ARBA" id="ARBA00022490"/>
    </source>
</evidence>
<evidence type="ECO:0000259" key="17">
    <source>
        <dbReference type="Pfam" id="PF02769"/>
    </source>
</evidence>
<dbReference type="eggNOG" id="COG0150">
    <property type="taxonomic scope" value="Bacteria"/>
</dbReference>
<evidence type="ECO:0000256" key="12">
    <source>
        <dbReference type="ARBA" id="ARBA00032931"/>
    </source>
</evidence>
<dbReference type="GO" id="GO:0004637">
    <property type="term" value="F:phosphoribosylamine-glycine ligase activity"/>
    <property type="evidence" value="ECO:0007669"/>
    <property type="project" value="TreeGrafter"/>
</dbReference>
<dbReference type="FunFam" id="3.90.650.10:FF:000011">
    <property type="entry name" value="Phosphoribosylformylglycinamidine cyclo-ligase"/>
    <property type="match status" value="1"/>
</dbReference>
<dbReference type="UniPathway" id="UPA00074">
    <property type="reaction ID" value="UER00129"/>
</dbReference>
<keyword evidence="6 15" id="KW-0963">Cytoplasm</keyword>
<dbReference type="GO" id="GO:0046084">
    <property type="term" value="P:adenine biosynthetic process"/>
    <property type="evidence" value="ECO:0007669"/>
    <property type="project" value="TreeGrafter"/>
</dbReference>
<reference evidence="18 19" key="2">
    <citation type="journal article" date="2012" name="Stand. Genomic Sci.">
        <title>Genome sequence of the moderately thermophilic, amino-acid-degrading and sulfur-reducing bacterium Thermovirga lienii type strain (Cas60314(T)).</title>
        <authorList>
            <person name="Goker M."/>
            <person name="Saunders E."/>
            <person name="Lapidus A."/>
            <person name="Nolan M."/>
            <person name="Lucas S."/>
            <person name="Hammon N."/>
            <person name="Deshpande S."/>
            <person name="Cheng J.F."/>
            <person name="Han C."/>
            <person name="Tapia R."/>
            <person name="Goodwin L.A."/>
            <person name="Pitluck S."/>
            <person name="Liolios K."/>
            <person name="Mavromatis K."/>
            <person name="Pagani I."/>
            <person name="Ivanova N."/>
            <person name="Mikhailova N."/>
            <person name="Pati A."/>
            <person name="Chen A."/>
            <person name="Palaniappan K."/>
            <person name="Land M."/>
            <person name="Chang Y.J."/>
            <person name="Jeffries C.D."/>
            <person name="Brambilla E.M."/>
            <person name="Rohde M."/>
            <person name="Spring S."/>
            <person name="Detter J.C."/>
            <person name="Woyke T."/>
            <person name="Bristow J."/>
            <person name="Eisen J.A."/>
            <person name="Markowitz V."/>
            <person name="Hugenholtz P."/>
            <person name="Kyrpides N.C."/>
            <person name="Klenk H.P."/>
        </authorList>
    </citation>
    <scope>NUCLEOTIDE SEQUENCE [LARGE SCALE GENOMIC DNA]</scope>
    <source>
        <strain evidence="19">ATCC BAA-1197 / DSM 17291 / Cas60314</strain>
    </source>
</reference>
<evidence type="ECO:0000256" key="14">
    <source>
        <dbReference type="ARBA" id="ARBA00049057"/>
    </source>
</evidence>
<dbReference type="Gene3D" id="3.90.650.10">
    <property type="entry name" value="PurM-like C-terminal domain"/>
    <property type="match status" value="1"/>
</dbReference>
<evidence type="ECO:0000256" key="11">
    <source>
        <dbReference type="ARBA" id="ARBA00031908"/>
    </source>
</evidence>
<feature type="domain" description="PurM-like C-terminal" evidence="17">
    <location>
        <begin position="169"/>
        <end position="327"/>
    </location>
</feature>
<evidence type="ECO:0000256" key="4">
    <source>
        <dbReference type="ARBA" id="ARBA00013047"/>
    </source>
</evidence>
<name>G7V598_THELD</name>
<evidence type="ECO:0000256" key="1">
    <source>
        <dbReference type="ARBA" id="ARBA00004496"/>
    </source>
</evidence>
<evidence type="ECO:0000259" key="16">
    <source>
        <dbReference type="Pfam" id="PF00586"/>
    </source>
</evidence>
<accession>G7V598</accession>